<sequence length="471" mass="54077">MGEQISLMVGPTSFVVSRAVVLFVIDHYGVYNAGVKYIGLDMIEWRSGLFGSQPVWKVEPSIDIVTDIMRSKIQEISQHEESNENSMPTATFLGGGAFNKLYLMNRYKSSWILRLTLPVDPYYKTVSEVATINLIRTSTSLPVPEIITHYSGGVEGFPNDGNLGLEWILMTKLPGKNLRNAWYEMDIGIKMRFVELLADKLHELYACEAARFSTIGNVYQSCVQADSSRPRAPPGSTTYTVGRIVSMPFFWKERLYDPVERGPFPSSEGWFASRLQLVDHECTHIIDSDSSDPDDKEDAIRFRNLSRRLSQHTQTFLPRNEKFVLHHDDINAGNPLVDPETGALTGILDWECVSVLPTWKSCQLPLFLMNTKARNMQPSEKAYLEREDGPPSSLYFEHLREWELTMLGQCFLQRMESHNSDWMEVYRSSERVRDFDFAIQHCDSGFMVKRIEEWLDTVERGGQYQRLLEYD</sequence>
<dbReference type="AlphaFoldDB" id="A0A8H2DTG1"/>
<dbReference type="PANTHER" id="PTHR21310:SF13">
    <property type="entry name" value="AMINOGLYCOSIDE PHOSPHOTRANSFERASE DOMAIN-CONTAINING PROTEIN"/>
    <property type="match status" value="1"/>
</dbReference>
<protein>
    <recommendedName>
        <fullName evidence="1">Aminoglycoside phosphotransferase domain-containing protein</fullName>
    </recommendedName>
</protein>
<accession>A0A8H2DTG1</accession>
<dbReference type="InterPro" id="IPR051678">
    <property type="entry name" value="AGP_Transferase"/>
</dbReference>
<dbReference type="Pfam" id="PF01636">
    <property type="entry name" value="APH"/>
    <property type="match status" value="1"/>
</dbReference>
<dbReference type="PANTHER" id="PTHR21310">
    <property type="entry name" value="AMINOGLYCOSIDE PHOSPHOTRANSFERASE-RELATED-RELATED"/>
    <property type="match status" value="1"/>
</dbReference>
<dbReference type="InterPro" id="IPR002575">
    <property type="entry name" value="Aminoglycoside_PTrfase"/>
</dbReference>
<dbReference type="EMBL" id="SOZJ01000007">
    <property type="protein sequence ID" value="TGJ64617.1"/>
    <property type="molecule type" value="Genomic_DNA"/>
</dbReference>
<gene>
    <name evidence="2" type="ORF">EYR41_010663</name>
</gene>
<dbReference type="Gene3D" id="3.90.1200.10">
    <property type="match status" value="1"/>
</dbReference>
<reference evidence="2 3" key="1">
    <citation type="submission" date="2019-03" db="EMBL/GenBank/DDBJ databases">
        <title>Nematode-trapping fungi genome.</title>
        <authorList>
            <person name="Vidal-Diez De Ulzurrun G."/>
        </authorList>
    </citation>
    <scope>NUCLEOTIDE SEQUENCE [LARGE SCALE GENOMIC DNA]</scope>
    <source>
        <strain evidence="2 3">TWF154</strain>
    </source>
</reference>
<comment type="caution">
    <text evidence="2">The sequence shown here is derived from an EMBL/GenBank/DDBJ whole genome shotgun (WGS) entry which is preliminary data.</text>
</comment>
<dbReference type="Proteomes" id="UP000297595">
    <property type="component" value="Unassembled WGS sequence"/>
</dbReference>
<evidence type="ECO:0000313" key="3">
    <source>
        <dbReference type="Proteomes" id="UP000297595"/>
    </source>
</evidence>
<name>A0A8H2DTG1_ORBOL</name>
<organism evidence="2 3">
    <name type="scientific">Orbilia oligospora</name>
    <name type="common">Nematode-trapping fungus</name>
    <name type="synonym">Arthrobotrys oligospora</name>
    <dbReference type="NCBI Taxonomy" id="2813651"/>
    <lineage>
        <taxon>Eukaryota</taxon>
        <taxon>Fungi</taxon>
        <taxon>Dikarya</taxon>
        <taxon>Ascomycota</taxon>
        <taxon>Pezizomycotina</taxon>
        <taxon>Orbiliomycetes</taxon>
        <taxon>Orbiliales</taxon>
        <taxon>Orbiliaceae</taxon>
        <taxon>Orbilia</taxon>
    </lineage>
</organism>
<evidence type="ECO:0000259" key="1">
    <source>
        <dbReference type="Pfam" id="PF01636"/>
    </source>
</evidence>
<dbReference type="SUPFAM" id="SSF56112">
    <property type="entry name" value="Protein kinase-like (PK-like)"/>
    <property type="match status" value="1"/>
</dbReference>
<feature type="domain" description="Aminoglycoside phosphotransferase" evidence="1">
    <location>
        <begin position="90"/>
        <end position="355"/>
    </location>
</feature>
<proteinExistence type="predicted"/>
<evidence type="ECO:0000313" key="2">
    <source>
        <dbReference type="EMBL" id="TGJ64617.1"/>
    </source>
</evidence>
<dbReference type="InterPro" id="IPR011009">
    <property type="entry name" value="Kinase-like_dom_sf"/>
</dbReference>